<organism evidence="1 2">
    <name type="scientific">Bowmanella dokdonensis</name>
    <dbReference type="NCBI Taxonomy" id="751969"/>
    <lineage>
        <taxon>Bacteria</taxon>
        <taxon>Pseudomonadati</taxon>
        <taxon>Pseudomonadota</taxon>
        <taxon>Gammaproteobacteria</taxon>
        <taxon>Alteromonadales</taxon>
        <taxon>Alteromonadaceae</taxon>
        <taxon>Bowmanella</taxon>
    </lineage>
</organism>
<dbReference type="Proteomes" id="UP000664654">
    <property type="component" value="Unassembled WGS sequence"/>
</dbReference>
<comment type="caution">
    <text evidence="1">The sequence shown here is derived from an EMBL/GenBank/DDBJ whole genome shotgun (WGS) entry which is preliminary data.</text>
</comment>
<evidence type="ECO:0000313" key="1">
    <source>
        <dbReference type="EMBL" id="MBN7823952.1"/>
    </source>
</evidence>
<dbReference type="AlphaFoldDB" id="A0A939IPV2"/>
<dbReference type="EMBL" id="JAFKCV010000001">
    <property type="protein sequence ID" value="MBN7823952.1"/>
    <property type="molecule type" value="Genomic_DNA"/>
</dbReference>
<gene>
    <name evidence="1" type="ORF">J0A66_01825</name>
</gene>
<protein>
    <submittedName>
        <fullName evidence="1">Uncharacterized protein</fullName>
    </submittedName>
</protein>
<dbReference type="InterPro" id="IPR012347">
    <property type="entry name" value="Ferritin-like"/>
</dbReference>
<dbReference type="Gene3D" id="1.20.1260.10">
    <property type="match status" value="1"/>
</dbReference>
<name>A0A939IPV2_9ALTE</name>
<keyword evidence="2" id="KW-1185">Reference proteome</keyword>
<reference evidence="1" key="1">
    <citation type="submission" date="2021-03" db="EMBL/GenBank/DDBJ databases">
        <title>novel species isolated from a fishpond in China.</title>
        <authorList>
            <person name="Lu H."/>
            <person name="Cai Z."/>
        </authorList>
    </citation>
    <scope>NUCLEOTIDE SEQUENCE</scope>
    <source>
        <strain evidence="1">JCM 30855</strain>
    </source>
</reference>
<sequence length="152" mass="17665">MGNFSDVRELLVHNKQLHLRTAVFYKDLAEQTGNPRAAMLLNTLCRHEAQLAEELKRYMEEAPEKVLNTYIQYDRRKDSNGLFETDFAPANCSESDVERLANQVDEYFSQLYAEMAQSADVQPVSEMFDNLYDHIMEEKKRLSTDLYSLADI</sequence>
<accession>A0A939IPV2</accession>
<dbReference type="RefSeq" id="WP_206572055.1">
    <property type="nucleotide sequence ID" value="NZ_JAFKCV010000001.1"/>
</dbReference>
<evidence type="ECO:0000313" key="2">
    <source>
        <dbReference type="Proteomes" id="UP000664654"/>
    </source>
</evidence>
<proteinExistence type="predicted"/>